<dbReference type="AlphaFoldDB" id="A0A411PDT2"/>
<accession>A0A411PDT2</accession>
<keyword evidence="3" id="KW-1185">Reference proteome</keyword>
<feature type="signal peptide" evidence="1">
    <location>
        <begin position="1"/>
        <end position="20"/>
    </location>
</feature>
<reference evidence="2 3" key="1">
    <citation type="submission" date="2019-02" db="EMBL/GenBank/DDBJ databases">
        <title>Shewanella sp. D4-2 isolated from Dokdo Island.</title>
        <authorList>
            <person name="Baek K."/>
        </authorList>
    </citation>
    <scope>NUCLEOTIDE SEQUENCE [LARGE SCALE GENOMIC DNA]</scope>
    <source>
        <strain evidence="2 3">D4-2</strain>
    </source>
</reference>
<dbReference type="InterPro" id="IPR008993">
    <property type="entry name" value="TIMP-like_OB-fold"/>
</dbReference>
<dbReference type="SUPFAM" id="SSF50242">
    <property type="entry name" value="TIMP-like"/>
    <property type="match status" value="1"/>
</dbReference>
<dbReference type="Proteomes" id="UP000291106">
    <property type="component" value="Chromosome"/>
</dbReference>
<dbReference type="OrthoDB" id="6238545at2"/>
<dbReference type="EMBL" id="CP036200">
    <property type="protein sequence ID" value="QBF81648.1"/>
    <property type="molecule type" value="Genomic_DNA"/>
</dbReference>
<sequence length="160" mass="17872">MFRTILLTFILSLSPLTALGCSCISEAKTYEETFKKYDAIFTGIALNTETTPGDWSSSFYKTEMQVQKVWKNRDVMRSVFIKTYTERNSCGGPVPTIGNRFLVFAHSTPDGLYVTGGCSMFMDLDQTEKEVGSLSSEAKLEWEAIKAGIWSALGKPFIVF</sequence>
<dbReference type="KEGG" id="smai:EXU30_02280"/>
<feature type="chain" id="PRO_5019580759" description="Lipoprotein" evidence="1">
    <location>
        <begin position="21"/>
        <end position="160"/>
    </location>
</feature>
<evidence type="ECO:0000313" key="3">
    <source>
        <dbReference type="Proteomes" id="UP000291106"/>
    </source>
</evidence>
<name>A0A411PDT2_9GAMM</name>
<protein>
    <recommendedName>
        <fullName evidence="4">Lipoprotein</fullName>
    </recommendedName>
</protein>
<proteinExistence type="predicted"/>
<dbReference type="PROSITE" id="PS51257">
    <property type="entry name" value="PROKAR_LIPOPROTEIN"/>
    <property type="match status" value="1"/>
</dbReference>
<dbReference type="RefSeq" id="WP_130597622.1">
    <property type="nucleotide sequence ID" value="NZ_CP036200.1"/>
</dbReference>
<keyword evidence="1" id="KW-0732">Signal</keyword>
<evidence type="ECO:0000313" key="2">
    <source>
        <dbReference type="EMBL" id="QBF81648.1"/>
    </source>
</evidence>
<evidence type="ECO:0008006" key="4">
    <source>
        <dbReference type="Google" id="ProtNLM"/>
    </source>
</evidence>
<evidence type="ECO:0000256" key="1">
    <source>
        <dbReference type="SAM" id="SignalP"/>
    </source>
</evidence>
<dbReference type="Gene3D" id="2.40.50.120">
    <property type="match status" value="1"/>
</dbReference>
<organism evidence="2 3">
    <name type="scientific">Shewanella maritima</name>
    <dbReference type="NCBI Taxonomy" id="2520507"/>
    <lineage>
        <taxon>Bacteria</taxon>
        <taxon>Pseudomonadati</taxon>
        <taxon>Pseudomonadota</taxon>
        <taxon>Gammaproteobacteria</taxon>
        <taxon>Alteromonadales</taxon>
        <taxon>Shewanellaceae</taxon>
        <taxon>Shewanella</taxon>
    </lineage>
</organism>
<gene>
    <name evidence="2" type="ORF">EXU30_02280</name>
</gene>